<dbReference type="InterPro" id="IPR015424">
    <property type="entry name" value="PyrdxlP-dep_Trfase"/>
</dbReference>
<dbReference type="GO" id="GO:0006520">
    <property type="term" value="P:amino acid metabolic process"/>
    <property type="evidence" value="ECO:0007669"/>
    <property type="project" value="InterPro"/>
</dbReference>
<dbReference type="VEuPathDB" id="AmoebaDB:EHI_098380"/>
<dbReference type="HOGENOM" id="CLU_014292_3_0_1"/>
<gene>
    <name evidence="7" type="ORF">EHI_098380</name>
</gene>
<dbReference type="VEuPathDB" id="AmoebaDB:EHI5A_089510"/>
<dbReference type="OMA" id="RVDTWNL"/>
<evidence type="ECO:0000256" key="3">
    <source>
        <dbReference type="ARBA" id="ARBA00022898"/>
    </source>
</evidence>
<comment type="similarity">
    <text evidence="1">Belongs to the Orn/Lys/Arg decarboxylase class-I family.</text>
</comment>
<dbReference type="AlphaFoldDB" id="C4LXC0"/>
<keyword evidence="2" id="KW-0210">Decarboxylase</keyword>
<dbReference type="InterPro" id="IPR015422">
    <property type="entry name" value="PyrdxlP-dep_Trfase_small"/>
</dbReference>
<accession>C4LXC0</accession>
<dbReference type="STRING" id="5759.C4LXC0"/>
<dbReference type="InParanoid" id="C4LXC0"/>
<dbReference type="Gene3D" id="3.90.100.10">
    <property type="entry name" value="Orn/Lys/Arg decarboxylase, C-terminal domain"/>
    <property type="match status" value="1"/>
</dbReference>
<dbReference type="InterPro" id="IPR008286">
    <property type="entry name" value="Prn/Lys/Arg_de-COase_C"/>
</dbReference>
<keyword evidence="8" id="KW-1185">Reference proteome</keyword>
<dbReference type="KEGG" id="ehi:EHI_098380"/>
<feature type="domain" description="Orn/Lys/Arg decarboxylase C-terminal" evidence="6">
    <location>
        <begin position="716"/>
        <end position="837"/>
    </location>
</feature>
<evidence type="ECO:0000256" key="2">
    <source>
        <dbReference type="ARBA" id="ARBA00022793"/>
    </source>
</evidence>
<dbReference type="SUPFAM" id="SSF53383">
    <property type="entry name" value="PLP-dependent transferases"/>
    <property type="match status" value="1"/>
</dbReference>
<dbReference type="GO" id="GO:0016831">
    <property type="term" value="F:carboxy-lyase activity"/>
    <property type="evidence" value="ECO:0000318"/>
    <property type="project" value="GO_Central"/>
</dbReference>
<evidence type="ECO:0000313" key="7">
    <source>
        <dbReference type="EMBL" id="EAL43347.2"/>
    </source>
</evidence>
<dbReference type="Pfam" id="PF01276">
    <property type="entry name" value="OKR_DC_1"/>
    <property type="match status" value="2"/>
</dbReference>
<dbReference type="GO" id="GO:0030170">
    <property type="term" value="F:pyridoxal phosphate binding"/>
    <property type="evidence" value="ECO:0000318"/>
    <property type="project" value="GO_Central"/>
</dbReference>
<dbReference type="GO" id="GO:0005829">
    <property type="term" value="C:cytosol"/>
    <property type="evidence" value="ECO:0000318"/>
    <property type="project" value="GO_Central"/>
</dbReference>
<name>C4LXC0_ENTH1</name>
<dbReference type="Gene3D" id="3.40.50.2300">
    <property type="match status" value="1"/>
</dbReference>
<organism evidence="7 8">
    <name type="scientific">Entamoeba histolytica (strain ATCC 30459 / HM-1:IMSS / ABRM)</name>
    <dbReference type="NCBI Taxonomy" id="294381"/>
    <lineage>
        <taxon>Eukaryota</taxon>
        <taxon>Amoebozoa</taxon>
        <taxon>Evosea</taxon>
        <taxon>Archamoebae</taxon>
        <taxon>Mastigamoebida</taxon>
        <taxon>Entamoebidae</taxon>
        <taxon>Entamoeba</taxon>
    </lineage>
</organism>
<reference evidence="7" key="2">
    <citation type="submission" date="2007-03" db="EMBL/GenBank/DDBJ databases">
        <authorList>
            <person name="Lorenzi H."/>
            <person name="Amedeo P."/>
            <person name="Inman J."/>
            <person name="Schobel S."/>
            <person name="Caler E."/>
        </authorList>
    </citation>
    <scope>GENOME REANNOTATION</scope>
    <source>
        <strain evidence="7">HM-1:IMSS</strain>
    </source>
</reference>
<dbReference type="Gene3D" id="3.90.1150.10">
    <property type="entry name" value="Aspartate Aminotransferase, domain 1"/>
    <property type="match status" value="1"/>
</dbReference>
<evidence type="ECO:0000256" key="4">
    <source>
        <dbReference type="ARBA" id="ARBA00023239"/>
    </source>
</evidence>
<evidence type="ECO:0000259" key="6">
    <source>
        <dbReference type="Pfam" id="PF03711"/>
    </source>
</evidence>
<reference evidence="7" key="1">
    <citation type="journal article" date="2005" name="Nature">
        <title>The genome of the protist parasite Entamoeba histolytica.</title>
        <authorList>
            <person name="Loftus B."/>
            <person name="Anderson I."/>
            <person name="Davies R."/>
            <person name="Alsmark U.C."/>
            <person name="Samuelson J."/>
            <person name="Amedeo P."/>
            <person name="Roncaglia P."/>
            <person name="Berriman M."/>
            <person name="Hirt R.P."/>
            <person name="Mann B.J."/>
            <person name="Nozaki T."/>
            <person name="Suh B."/>
            <person name="Pop M."/>
            <person name="Duchene M."/>
            <person name="Ackers J."/>
            <person name="Tannich E."/>
            <person name="Leippe M."/>
            <person name="Hofer M."/>
            <person name="Bruchhaus I."/>
            <person name="Willhoeft U."/>
            <person name="Bhattacharya A."/>
            <person name="Chillingworth T."/>
            <person name="Churcher C."/>
            <person name="Hance Z."/>
            <person name="Harris B."/>
            <person name="Harris D."/>
            <person name="Jagels K."/>
            <person name="Moule S."/>
            <person name="Mungall K."/>
            <person name="Ormond D."/>
            <person name="Squares R."/>
            <person name="Whitehead S."/>
            <person name="Quail M.A."/>
            <person name="Rabbinowitsch E."/>
            <person name="Norbertczak H."/>
            <person name="Price C."/>
            <person name="Wang Z."/>
            <person name="Guillen N."/>
            <person name="Gilchrist C."/>
            <person name="Stroup S.E."/>
            <person name="Bhattacharya S."/>
            <person name="Lohia A."/>
            <person name="Foster P.G."/>
            <person name="Sicheritz-Ponten T."/>
            <person name="Weber C."/>
            <person name="Singh U."/>
            <person name="Mukherjee C."/>
            <person name="El-Sayed N.M."/>
            <person name="Petri W.A.Jr."/>
            <person name="Clark C.G."/>
            <person name="Embley T.M."/>
            <person name="Barrell B."/>
            <person name="Fraser C.M."/>
            <person name="Hall N."/>
        </authorList>
    </citation>
    <scope>NUCLEOTIDE SEQUENCE [LARGE SCALE GENOMIC DNA]</scope>
    <source>
        <strain evidence="7">HM-1:IMSS</strain>
    </source>
</reference>
<protein>
    <submittedName>
        <fullName evidence="7">Orn/Arg/Lys decarboxylase, putative</fullName>
    </submittedName>
</protein>
<dbReference type="InterPro" id="IPR011193">
    <property type="entry name" value="Orn/lys/arg_de-COase"/>
</dbReference>
<dbReference type="OrthoDB" id="5978656at2759"/>
<dbReference type="Proteomes" id="UP000001926">
    <property type="component" value="Partially assembled WGS sequence"/>
</dbReference>
<feature type="domain" description="Orn/Lys/Arg decarboxylases family 1 pyridoxal-P attachment site" evidence="5">
    <location>
        <begin position="224"/>
        <end position="454"/>
    </location>
</feature>
<dbReference type="VEuPathDB" id="AmoebaDB:KM1_134740"/>
<dbReference type="VEuPathDB" id="AmoebaDB:EHI7A_078050"/>
<keyword evidence="3" id="KW-0663">Pyridoxal phosphate</keyword>
<dbReference type="EMBL" id="DS571169">
    <property type="protein sequence ID" value="EAL43347.2"/>
    <property type="molecule type" value="Genomic_DNA"/>
</dbReference>
<dbReference type="SUPFAM" id="SSF55904">
    <property type="entry name" value="Ornithine decarboxylase C-terminal domain"/>
    <property type="match status" value="1"/>
</dbReference>
<dbReference type="PANTHER" id="PTHR45229">
    <property type="entry name" value="CONSTITUTIVE ORNITHINE DECARBOXYLASE"/>
    <property type="match status" value="1"/>
</dbReference>
<dbReference type="Pfam" id="PF03711">
    <property type="entry name" value="OKR_DC_1_C"/>
    <property type="match status" value="1"/>
</dbReference>
<dbReference type="GeneID" id="3403011"/>
<feature type="domain" description="Orn/Lys/Arg decarboxylases family 1 pyridoxal-P attachment site" evidence="5">
    <location>
        <begin position="492"/>
        <end position="689"/>
    </location>
</feature>
<evidence type="ECO:0000256" key="1">
    <source>
        <dbReference type="ARBA" id="ARBA00010671"/>
    </source>
</evidence>
<dbReference type="PANTHER" id="PTHR45229:SF3">
    <property type="entry name" value="BIODEGRADATIVE ARGININE DECARBOXYLASE"/>
    <property type="match status" value="1"/>
</dbReference>
<evidence type="ECO:0000259" key="5">
    <source>
        <dbReference type="Pfam" id="PF01276"/>
    </source>
</evidence>
<keyword evidence="4" id="KW-0456">Lyase</keyword>
<dbReference type="RefSeq" id="XP_648734.2">
    <property type="nucleotide sequence ID" value="XM_643642.2"/>
</dbReference>
<dbReference type="InterPro" id="IPR036633">
    <property type="entry name" value="Prn/Lys/Arg_de-COase_C_sf"/>
</dbReference>
<sequence>MEPFPTRILVVSGAQEGSALSRTMKTICDEISRLGSVPVFVSNWHDAYAELKETIDISAILVDWDQDYVRCKDAMKKYIMPRHAQIFDHKVLVLPASQRDPFCGSKSPLMKLEAEGYNLVVPRSYPQEKIDQLQNVPSYDELLNFLEKEKLKVVPSPLNVIRSFKSINRKVLIFLYTEKLVVERLPIQVLESIQAYIWKNEETPHFVAKRIVASSYEYVEDILPPFFKALVKYVHKGKYSWHCPGHMGGVAFLRSPPGKFFFDFFGENMLAADLCNAVGELGGLLNHFGPIGDAEKYASKVFGSEYTYFVMNGTSTANKMVFQGTAVAGDVIVLDRNSHKSSMQAIMLGNYKPIYVTPVRNKYGIIGPIPFSEFNVDSLYKKAQKLPYMSLADIQNDIKLLVLTQCTYDGICYNVAKVLSKLQELDTKNMLFDEAWFPYAHFHPFYASYHSMNKSYFDKLEEDSLFHGSAYIEEDSEDEEIHRGPTPSAYKGTIFATQSTHKVLAALSQGSMVHVRNSPDPFHFDRFNTYFQANTTTSPQYSLIASLDMSSAIMDVSGESILDDVLKEVISFRCAMARVKVEFKESEEGWFFGCWQPKDILSGKKNIYDTSYWVLPPSGPDAWHGFPNIGKNQYLLDPLKVNLLTVDEEAGVEIPACVVVKFLAMNGIIMEKMGYYTMLSLFSIGSRRGKSATLVTALTQFKKLYDSNTQLKYVFTQEKNLEFGNVGLKDFCEMMNPEIKRMQEMENEVYSGKLPEVACIPFKASCALVDNNVEWVPVEQLTGRTSALLVVNYPPGIPTVMPGEVFDKIHTDLMVALAHFGEKWPGYEFEVHGLVCKNGKYYIPYYPIPRIVDENTFVREITATDHINKSLAEAYLKHLQETNQEFDSIDESEEWEDPIGVSCMSIMPEGEDTRIYLHEEKEENN</sequence>
<dbReference type="InterPro" id="IPR000310">
    <property type="entry name" value="Orn/Lys/Arg_deCO2ase_major_dom"/>
</dbReference>
<proteinExistence type="inferred from homology"/>
<evidence type="ECO:0000313" key="8">
    <source>
        <dbReference type="Proteomes" id="UP000001926"/>
    </source>
</evidence>
<dbReference type="Gene3D" id="3.40.640.10">
    <property type="entry name" value="Type I PLP-dependent aspartate aminotransferase-like (Major domain)"/>
    <property type="match status" value="1"/>
</dbReference>
<dbReference type="InterPro" id="IPR015421">
    <property type="entry name" value="PyrdxlP-dep_Trfase_major"/>
</dbReference>
<dbReference type="VEuPathDB" id="AmoebaDB:EHI8A_079940"/>